<dbReference type="AlphaFoldDB" id="A0A5C8PUQ1"/>
<evidence type="ECO:0000256" key="5">
    <source>
        <dbReference type="ARBA" id="ARBA00023136"/>
    </source>
</evidence>
<evidence type="ECO:0000313" key="7">
    <source>
        <dbReference type="EMBL" id="TXL82048.1"/>
    </source>
</evidence>
<dbReference type="GO" id="GO:0005886">
    <property type="term" value="C:plasma membrane"/>
    <property type="evidence" value="ECO:0007669"/>
    <property type="project" value="UniProtKB-SubCell"/>
</dbReference>
<dbReference type="RefSeq" id="WP_147845404.1">
    <property type="nucleotide sequence ID" value="NZ_VDUZ01000002.1"/>
</dbReference>
<feature type="transmembrane region" description="Helical" evidence="6">
    <location>
        <begin position="290"/>
        <end position="307"/>
    </location>
</feature>
<keyword evidence="4 6" id="KW-1133">Transmembrane helix</keyword>
<dbReference type="InterPro" id="IPR001851">
    <property type="entry name" value="ABC_transp_permease"/>
</dbReference>
<feature type="transmembrane region" description="Helical" evidence="6">
    <location>
        <begin position="16"/>
        <end position="36"/>
    </location>
</feature>
<reference evidence="7 8" key="1">
    <citation type="submission" date="2019-06" db="EMBL/GenBank/DDBJ databases">
        <title>New taxonomy in bacterial strain CC-CFT640, isolated from vineyard.</title>
        <authorList>
            <person name="Lin S.-Y."/>
            <person name="Tsai C.-F."/>
            <person name="Young C.-C."/>
        </authorList>
    </citation>
    <scope>NUCLEOTIDE SEQUENCE [LARGE SCALE GENOMIC DNA]</scope>
    <source>
        <strain evidence="7 8">CC-CFT640</strain>
    </source>
</reference>
<protein>
    <submittedName>
        <fullName evidence="7">Branched-chain amino acid ABC transporter permease</fullName>
    </submittedName>
</protein>
<dbReference type="Proteomes" id="UP000321638">
    <property type="component" value="Unassembled WGS sequence"/>
</dbReference>
<dbReference type="EMBL" id="VDUZ01000002">
    <property type="protein sequence ID" value="TXL82048.1"/>
    <property type="molecule type" value="Genomic_DNA"/>
</dbReference>
<feature type="transmembrane region" description="Helical" evidence="6">
    <location>
        <begin position="169"/>
        <end position="189"/>
    </location>
</feature>
<dbReference type="GO" id="GO:0015658">
    <property type="term" value="F:branched-chain amino acid transmembrane transporter activity"/>
    <property type="evidence" value="ECO:0007669"/>
    <property type="project" value="InterPro"/>
</dbReference>
<comment type="caution">
    <text evidence="7">The sequence shown here is derived from an EMBL/GenBank/DDBJ whole genome shotgun (WGS) entry which is preliminary data.</text>
</comment>
<keyword evidence="2" id="KW-1003">Cell membrane</keyword>
<keyword evidence="8" id="KW-1185">Reference proteome</keyword>
<feature type="transmembrane region" description="Helical" evidence="6">
    <location>
        <begin position="96"/>
        <end position="115"/>
    </location>
</feature>
<comment type="subcellular location">
    <subcellularLocation>
        <location evidence="1">Cell membrane</location>
        <topology evidence="1">Multi-pass membrane protein</topology>
    </subcellularLocation>
</comment>
<proteinExistence type="predicted"/>
<gene>
    <name evidence="7" type="ORF">FHP25_03015</name>
</gene>
<name>A0A5C8PUQ1_9HYPH</name>
<evidence type="ECO:0000256" key="3">
    <source>
        <dbReference type="ARBA" id="ARBA00022692"/>
    </source>
</evidence>
<dbReference type="OrthoDB" id="9804361at2"/>
<accession>A0A5C8PUQ1</accession>
<dbReference type="Pfam" id="PF02653">
    <property type="entry name" value="BPD_transp_2"/>
    <property type="match status" value="1"/>
</dbReference>
<feature type="transmembrane region" description="Helical" evidence="6">
    <location>
        <begin position="250"/>
        <end position="270"/>
    </location>
</feature>
<evidence type="ECO:0000313" key="8">
    <source>
        <dbReference type="Proteomes" id="UP000321638"/>
    </source>
</evidence>
<evidence type="ECO:0000256" key="1">
    <source>
        <dbReference type="ARBA" id="ARBA00004651"/>
    </source>
</evidence>
<keyword evidence="3 6" id="KW-0812">Transmembrane</keyword>
<dbReference type="CDD" id="cd06581">
    <property type="entry name" value="TM_PBP1_LivM_like"/>
    <property type="match status" value="1"/>
</dbReference>
<dbReference type="PANTHER" id="PTHR30482:SF17">
    <property type="entry name" value="ABC TRANSPORTER ATP-BINDING PROTEIN"/>
    <property type="match status" value="1"/>
</dbReference>
<dbReference type="PANTHER" id="PTHR30482">
    <property type="entry name" value="HIGH-AFFINITY BRANCHED-CHAIN AMINO ACID TRANSPORT SYSTEM PERMEASE"/>
    <property type="match status" value="1"/>
</dbReference>
<evidence type="ECO:0000256" key="4">
    <source>
        <dbReference type="ARBA" id="ARBA00022989"/>
    </source>
</evidence>
<evidence type="ECO:0000256" key="6">
    <source>
        <dbReference type="SAM" id="Phobius"/>
    </source>
</evidence>
<dbReference type="InterPro" id="IPR043428">
    <property type="entry name" value="LivM-like"/>
</dbReference>
<organism evidence="7 8">
    <name type="scientific">Vineibacter terrae</name>
    <dbReference type="NCBI Taxonomy" id="2586908"/>
    <lineage>
        <taxon>Bacteria</taxon>
        <taxon>Pseudomonadati</taxon>
        <taxon>Pseudomonadota</taxon>
        <taxon>Alphaproteobacteria</taxon>
        <taxon>Hyphomicrobiales</taxon>
        <taxon>Vineibacter</taxon>
    </lineage>
</organism>
<keyword evidence="5 6" id="KW-0472">Membrane</keyword>
<feature type="transmembrane region" description="Helical" evidence="6">
    <location>
        <begin position="219"/>
        <end position="238"/>
    </location>
</feature>
<evidence type="ECO:0000256" key="2">
    <source>
        <dbReference type="ARBA" id="ARBA00022475"/>
    </source>
</evidence>
<sequence length="337" mass="35301">MASPHTVHAGTRAGRLGALLGAATLLGLLSVPFWAGRADMRLIVEMACFLALAQMWNLMAGYAGLVSIGQQAYVGIGGYALFALAMHGGVPPLLALPLAGLIAALVAVPTAFVVFRLRGAYFAIGTWVVAEVFRLSLAQVTALGGGTGQSLPAAIVRAIAASAEGRDRLIYFTGIALAVGATALVFLLLRSRHGLALTALRDAEGAAESLGVDSFRTRLWVYIVAALGTGMIGALIFLQKLRISPDAAFSVGDWTANVIFIVVIGGIGRIEGPIVGTLVFFALRALLADYGTWYMIVLGAVAVVVMLKAPQGLWGLVADRFDLDFFPVRRLVRGPTP</sequence>